<gene>
    <name evidence="2" type="ORF">ACFO4L_09815</name>
</gene>
<feature type="transmembrane region" description="Helical" evidence="1">
    <location>
        <begin position="312"/>
        <end position="332"/>
    </location>
</feature>
<keyword evidence="3" id="KW-1185">Reference proteome</keyword>
<dbReference type="PANTHER" id="PTHR38457">
    <property type="entry name" value="REGULATOR ABRB-RELATED"/>
    <property type="match status" value="1"/>
</dbReference>
<dbReference type="PANTHER" id="PTHR38457:SF1">
    <property type="entry name" value="REGULATOR ABRB-RELATED"/>
    <property type="match status" value="1"/>
</dbReference>
<feature type="transmembrane region" description="Helical" evidence="1">
    <location>
        <begin position="146"/>
        <end position="170"/>
    </location>
</feature>
<proteinExistence type="predicted"/>
<dbReference type="Proteomes" id="UP001595896">
    <property type="component" value="Unassembled WGS sequence"/>
</dbReference>
<protein>
    <submittedName>
        <fullName evidence="2">AbrB family transcriptional regulator</fullName>
    </submittedName>
</protein>
<comment type="caution">
    <text evidence="2">The sequence shown here is derived from an EMBL/GenBank/DDBJ whole genome shotgun (WGS) entry which is preliminary data.</text>
</comment>
<feature type="transmembrane region" description="Helical" evidence="1">
    <location>
        <begin position="226"/>
        <end position="245"/>
    </location>
</feature>
<evidence type="ECO:0000313" key="3">
    <source>
        <dbReference type="Proteomes" id="UP001595896"/>
    </source>
</evidence>
<evidence type="ECO:0000313" key="2">
    <source>
        <dbReference type="EMBL" id="MFC4736880.1"/>
    </source>
</evidence>
<dbReference type="Gene3D" id="1.20.1530.20">
    <property type="match status" value="1"/>
</dbReference>
<feature type="transmembrane region" description="Helical" evidence="1">
    <location>
        <begin position="202"/>
        <end position="220"/>
    </location>
</feature>
<dbReference type="InterPro" id="IPR007820">
    <property type="entry name" value="AbrB_fam"/>
</dbReference>
<dbReference type="Pfam" id="PF05145">
    <property type="entry name" value="AbrB"/>
    <property type="match status" value="1"/>
</dbReference>
<dbReference type="PIRSF" id="PIRSF038991">
    <property type="entry name" value="Protein_AbrB"/>
    <property type="match status" value="1"/>
</dbReference>
<name>A0ABV9NWR3_9BACI</name>
<feature type="transmembrane region" description="Helical" evidence="1">
    <location>
        <begin position="78"/>
        <end position="101"/>
    </location>
</feature>
<dbReference type="NCBIfam" id="TIGR03082">
    <property type="entry name" value="Gneg_AbrB_dup"/>
    <property type="match status" value="2"/>
</dbReference>
<keyword evidence="1" id="KW-1133">Transmembrane helix</keyword>
<keyword evidence="1" id="KW-0812">Transmembrane</keyword>
<dbReference type="InterPro" id="IPR017516">
    <property type="entry name" value="AbrB_dup"/>
</dbReference>
<feature type="transmembrane region" description="Helical" evidence="1">
    <location>
        <begin position="176"/>
        <end position="195"/>
    </location>
</feature>
<dbReference type="EMBL" id="JBHSGK010000011">
    <property type="protein sequence ID" value="MFC4736880.1"/>
    <property type="molecule type" value="Genomic_DNA"/>
</dbReference>
<reference evidence="3" key="1">
    <citation type="journal article" date="2019" name="Int. J. Syst. Evol. Microbiol.">
        <title>The Global Catalogue of Microorganisms (GCM) 10K type strain sequencing project: providing services to taxonomists for standard genome sequencing and annotation.</title>
        <authorList>
            <consortium name="The Broad Institute Genomics Platform"/>
            <consortium name="The Broad Institute Genome Sequencing Center for Infectious Disease"/>
            <person name="Wu L."/>
            <person name="Ma J."/>
        </authorList>
    </citation>
    <scope>NUCLEOTIDE SEQUENCE [LARGE SCALE GENOMIC DNA]</scope>
    <source>
        <strain evidence="3">JCM 12165</strain>
    </source>
</reference>
<keyword evidence="1" id="KW-0472">Membrane</keyword>
<evidence type="ECO:0000256" key="1">
    <source>
        <dbReference type="SAM" id="Phobius"/>
    </source>
</evidence>
<accession>A0ABV9NWR3</accession>
<feature type="transmembrane region" description="Helical" evidence="1">
    <location>
        <begin position="6"/>
        <end position="33"/>
    </location>
</feature>
<dbReference type="InterPro" id="IPR038770">
    <property type="entry name" value="Na+/solute_symporter_sf"/>
</dbReference>
<organism evidence="2 3">
    <name type="scientific">Bacillus daqingensis</name>
    <dbReference type="NCBI Taxonomy" id="872396"/>
    <lineage>
        <taxon>Bacteria</taxon>
        <taxon>Bacillati</taxon>
        <taxon>Bacillota</taxon>
        <taxon>Bacilli</taxon>
        <taxon>Bacillales</taxon>
        <taxon>Bacillaceae</taxon>
        <taxon>Bacillus</taxon>
    </lineage>
</organism>
<feature type="transmembrane region" description="Helical" evidence="1">
    <location>
        <begin position="257"/>
        <end position="276"/>
    </location>
</feature>
<sequence length="344" mass="36687">MVKKLIVLIAGLLSGFIFHMIGVPAGWLIGALLFGAAYGMVRQDVAYRGPLFKGALALIGANIGVLTERDVFLQVGSYIGPLLLTLMLTFAGSFLLGWLLYKNAEGMDAKTALFCTIPGGASEVIVTSREAGADERIVAAFHSFRIFFFVFTIPLIVGIGTPAAGIAGIGDAGMTVSLAAVILIAMAVAALLNRFFPLPAGILLYAIVTAFLLSEFFIPVQSLPDYIGGIGQALIGVMIGVTFNPQVMRRLYGFGRICIYIIVLFLALGVLLAWLFHTVSGLNMMTSLLSIVPAGAPEMSATAFALNLDPTLVASLQIIRVLTILLMLPFLLKLIERMETRIAN</sequence>
<dbReference type="RefSeq" id="WP_377909495.1">
    <property type="nucleotide sequence ID" value="NZ_JBHSGK010000011.1"/>
</dbReference>